<feature type="domain" description="EGF-like" evidence="22">
    <location>
        <begin position="3963"/>
        <end position="4003"/>
    </location>
</feature>
<sequence>MEAMLVPGWQKKRKICPTQADGCTVYKPKKPDKTATDPKSWIALECGAAEKFSATGAHRRDVPFAVYSLFSFMKTELESGWFAIQMVPDDKDDYGKKKLTKVCFEIIDPLTIQKVVTNKATYYTKIDALPEWTKPELTESVPAFTIWIDEAQNLRKYEFQCAKSDEYVPLTGYVMWDVRFSYYTEGNSQTFKAKGDYYIKTGTLFKTEVKKDVNSGGVYATGNAPSATFADIMASFGLDPSYLPDFFVNALKGIGLWDFTMKPAQLLRKLEKNGVFRFTASIDVEGVPIHVEILTGIRFARPTFAVGFTFDRESFGKLAKKLSGIGVDFLDKLGVELEIGVSFHPPASLGFQQLLVDSETKFSKEPLHTYIVYTVPQGEYNYSKDPQPSGTSRVILNGKKIRVATGFSGIRIFDGIYFTKLELYVMADWNSTAKHIQLGFRADIRIPVNGDIYRDGIKAPNSELFLFGVLEYDFTKQQVAGKLGMRGIWRKAFSVPFLGFGNIYLGLTYQVGVPIPITGVQFGMRIEFGYDCLTAADFNNDGHCFGGSGYFGVGKPQFFYASMTALTLGKIIRLLGFTFPLPPPIAQTGFPEGAEGSKADSTVDLRIAGGPLIKKGFMIRGRVNILGWEIYARVKLSDSAIFVDLKPDPIKILDIATIVRSPTEQDLGPWFYVNAKKSPIFIEAYIEGYINLLGISAYCRLNLTMFQMELLIQGNFLNLIKAEVFVSASHSLTFLGAQFYVRVTVDLSGINNALDAAAKAVKGAFDEAQKKLAGARETLKCTQAERNCKGFLDAAGKWIGGLVNAAGKWITGTIKKIGKALAPVGNAIKKFFKGWKKRRDLQDMRNENFALHIRKRRFISKLICEGLVGGGCNAVARLCEGSCKFVEHIGKGLCNVLDVAIGFLKLTEMACNWVSKAINYVLTQLFRVQSIKFEFGLAAYALGGNSNFIFNAAVDLTIFGKRLYLALGFNLKDPVGSVRTGADTATEWYKGKMNPMDATDTEKNYYDNPNPFVDFEMSEIFLIENQQSATDDRRGPCLFVESKAVNAPIKVTGCNDTDKRQNWAYTLKGQIMNSWSQLCIDTNGATKGSRLIQTKCDPAQDDQNFQCDLAVRSMKRRRADQCWTLGSTSLNGPGSLVHLGSLKCIHPQGGGYNVAEGTKLLIYSGCSESRLEFVLSNGNLKHTKSGKCVQPIGAATDGVRLGLFSTCEGHKFSFTTGGSLQHVGSKKCVNTKSGKMIPPNSEYIVLSSKCENSDSSVYKEHLLFSFIPTDPNVHLDKCAYFDQARLDQRFEVVDESVASICSKFTKNLAFKKTTEQSSTDYNGFSSRAVDENYSILYTDKSCTHTKKEKNPWWRVDLGREYIVTDVMIVNAYEHFERLTNFDVRVGVNKDNLQNPTCHDRVRTVGQGQALRVQCDPPIPGRYVSVQMFGEGILTMCEVTVHSRVGAFADLCQLENGGCEQVCYNLCNLKVKCGCWPGYTLAYDAKTCIDKNECQYNNGGCDIVHGQCINTPGSYHCACTQGYELKENSLTVCEDFNECNLNNAGCEHICNNNGGSFNCDCRAGFKLKSDKKGCEDINECALPGKGGCEFKCTNYEGGYYCTCPAGYRLMDDDKGCEEIYCPPLEVPYRGHVTPATCIDDRENIRRNTVCSYGCVTGHNLAGGDRSLVCQIDGMWQGTVPYCKPVVCPKLTVPDNGGVVPSACSKTDVEYGTRCVFHCGDGYALSGPRYTTCQDDTSWSEIAALSCKKVNTDPWISCPIDRVEELEPDKSTVVLGFKWQLPRTNMKTVVVSPSIYDENYPFPVGRHRVTWIGISDSGTQKSCSFYVTVNDVTPPSVQGCPASFSDQTNSLQKQVTWTPPTFTDNVGVTSVLSNRQPGFEMKTYTSINIRYTATDAAENVAYCNFNITLEGSTCVTVHNPKNGLVQKNPFYICMGNKWVSQNDRVSVLTEAPDCMAYKTSRGLPCQEGSILLESSICLNCPPGTFSDSKTNTCKDCNPGFYQDEEGKVECQPCPKDSSSVITGSKSSADCKPICKPGYYSTNNGISPCVQCPMGTYQDNDQQTQCHACPAGTNTASTGSTSLEDCLCSLPSSDRLTINNVYDLDSKLAGVEYFISGAVVADSGTYECKATNKHGSVTKQVRIDVQAGSPGEGSTEYFGILLERQSLSYDKYLSITLLVNGGWSGWSAWSGCAAGICAGNQRIRTRTCTNPIPSEDGKYCDEGDSSQQKDCMVDGGFTEWSQWSLCNNPCGGSSVNRSRACTNPTPTPDGKPCPGDTFQTKLECIWPCPTGPLDGEWGSWSPWTKCSKTCGISGGTILKRTRLCNRPPAMNGGKNCVGNDTETARSCFSPCPVDGGFGLWSKWTTCSKTCGTGTKSRSRACNNPTPASGGQNCTGDSSKAQSCKLTSCPGAIDGGWSAYSSWSTCSEPTYCLQGSKKRTRTCTNPSPVNGGDDCAGLAEEEKICPTLADGCTTFQPNKPDKTPTDPKSWLALECEAAEKFSATGKYKQDVPFVVYSLFSFMKTELENDDKDDYGKKKLTKVCFEIIDPLTIQKVVTNKATYYTKIDALPEWTKPALTESVPAFTIWIDEAQALRKYEFQCAKSLEYVPLAGYEMKDVRFSYYTEGNSQTFKAKGDYYIKTGTLFKTEVKKDVNSGGVYATGNAPSATFTDIMASFGLDPNSLPDFFVNALKGIGLWDFTMQPAQLLRKLEKNGVFRFTASIDAGGIRFARTTFAVGFAFDRESFGKLAEKLSGIGVDFLDKIGLELEVGVSFHPPASLGFQQLYVDAETKFSKEPLHSFITTSVPQGIFAAAQIVLPKDCKGNKFCEIVKMIVGPTAKWYITGQFEWKKIRVATGFANIRIFGGLYFHKLELYVEADWNSTAKHIKLGFRADIKIPVNGDIYRDGIRAPNSDLFLFGVLEYDFQEQQVAGKLGMRGIWRKAFFIPFLGIGNIYLGLTYKVGAPIPITGVQFGMRVEFGYDCLIPADFNNDGHCFGGSGYFGVGEPQFFYASMTALTLGKIVRLLGFTFPLPPPIAQTGFPEGAEEYTLKSSFKIVVFLHCALLLLLYGRAHTLQATLILRIAGGPYIYKGFMIKGRVNILGWSIYAHVKLSDTAYIEGYTELLGISAYCRLNLTMTRMELLLQGNFLNLIKAELFVSASYSLSFVGAQFYVRVTVDLSGINNALDAAAKAVKGAFDAAQKRLSDARNSVIRKKEECKRKMALKCDNCKKLKCAQAERNCKGFLDAAGKWIGGIVNAAGKWIKKTFQKIGKALAPIGKAIKKFFKGWKKRRDLQDMRNENFALHIRKRRFISKLICEGLVGGGCKVVSSLCYGSCKAVEFIGKGLCNVLDVAIGFLKLTELACNWVSKAINFILTQLFRIHSIFFEFGLSAYANGGNSNFIFNAAIDLTIFGKRLYLAVGFNLKDPVGSVRTGADTATEWYKDKTNPKGATDTEKNYYDNPNPFADFEMSEIFLIENQQSATDDRRGPCLYVDSKTDSARIKVTGCNETDERQNWAYTLKGQIMNSFSKLCIDTNGASKGSKLIQTKCDPRQDDQNFQCDLAVRSIKRRRADQCWTLGSTSLDGPGSLVHIGSLKCIHPQGGGDNVGEGTKLLIHSGCSESRLEFVLSNGNLKHTKSGKCVQPIGAATDGVRLGLFSTCEGHKFSFTTRGSLQHVGSKKCVNTKSGKMIPANSEDIVLSSKCENSDSSVYKEHLLFSFIPTDPNVRLDKCTYFDQARLDQRFEVFDESIVSICSKFAKNLAHKKTTEQSSTAYNGFSSRAVDENYSIYYDDKSCTHTNKETNPWWRVDLGREYIVTDVMIVNRQNYFERLSNFDVRVGVNKNNLQNPTCHDRVRTVGQGQALRVQCDPPIPGRYVSVQMFGEGILTMCEVTVYSRVGGLADLCQLDNGGCEQVCYNLCNLKVKCGCWPGYTLAYDGKNLYRVQEDVQEGDLVITFFFNVWIDEIDPNKNECQTNNGGCDVFNGVCINTPGSFLCGCKKGYELKENSEFICEDFNECNLNNAGCEHVCNNTGGSFNCDCRAGFKLKSDKRGCEDIDECALPGKGGCEFKCTNYEGGYYCTCPAGYRLMDDDKGCEEIYCPALEAPFRGHISPATCIDDRANIRRNTVCSYGCVTGHNRAGGSQSLVCQIDGMWQGTVPYCKPVVCPKLTVPDKGGVVPSSCSKTDVEYGTRCVFYCGDGYALSGPRYTTCQDDTSWSEIASLSCVRVYTDPWIACPIERVEELEPDKSTVVLGYKWQLPRTNMKNVKVSPSNYDENYPFPVGKHLVTWIATSDSGTQKSCSFHITVNDVTPPTVQNCPASFVVKTSALEQAVTWTAPKFTDNVAVASVLSNRKPGFIMDAYTSLTVRYTASDAAGNVVYCIFDISLEGLKCPTIPSPAKGHAQQIGTFFLQLTCQQGYFFNPAPAGSPYFENPSYMCMANKWVSQKDRVSVLHKAPDCMKYLPYDGVSCHEGSIKLDSSCVNCPPGTFSDSKTNTCKDCIPGFYQDEEGKVECQPCPNNSSSVLTGSKSSADCKRKISVSGCNCICSWQQIAFDFQYNHALNCLVRAEQKSLVNDITEPSDARQVTSL</sequence>
<evidence type="ECO:0000256" key="4">
    <source>
        <dbReference type="ARBA" id="ARBA00022530"/>
    </source>
</evidence>
<keyword evidence="20" id="KW-0768">Sushi</keyword>
<dbReference type="PROSITE" id="PS50231">
    <property type="entry name" value="RICIN_B_LECTIN"/>
    <property type="match status" value="2"/>
</dbReference>
<dbReference type="InterPro" id="IPR000742">
    <property type="entry name" value="EGF"/>
</dbReference>
<keyword evidence="15" id="KW-0472">Membrane</keyword>
<name>A0A9W9ZGB6_9CNID</name>
<evidence type="ECO:0000256" key="9">
    <source>
        <dbReference type="ARBA" id="ARBA00022729"/>
    </source>
</evidence>
<evidence type="ECO:0000259" key="22">
    <source>
        <dbReference type="PROSITE" id="PS50026"/>
    </source>
</evidence>
<dbReference type="Pfam" id="PF00652">
    <property type="entry name" value="Ricin_B_lectin"/>
    <property type="match status" value="2"/>
</dbReference>
<dbReference type="SMART" id="SM00458">
    <property type="entry name" value="RICIN"/>
    <property type="match status" value="2"/>
</dbReference>
<evidence type="ECO:0000313" key="25">
    <source>
        <dbReference type="EMBL" id="KAJ7381187.1"/>
    </source>
</evidence>
<dbReference type="PROSITE" id="PS50825">
    <property type="entry name" value="HYR"/>
    <property type="match status" value="2"/>
</dbReference>
<keyword evidence="18" id="KW-0325">Glycoprotein</keyword>
<proteinExistence type="inferred from homology"/>
<dbReference type="PROSITE" id="PS50923">
    <property type="entry name" value="SUSHI"/>
    <property type="match status" value="4"/>
</dbReference>
<organism evidence="25 26">
    <name type="scientific">Desmophyllum pertusum</name>
    <dbReference type="NCBI Taxonomy" id="174260"/>
    <lineage>
        <taxon>Eukaryota</taxon>
        <taxon>Metazoa</taxon>
        <taxon>Cnidaria</taxon>
        <taxon>Anthozoa</taxon>
        <taxon>Hexacorallia</taxon>
        <taxon>Scleractinia</taxon>
        <taxon>Caryophylliina</taxon>
        <taxon>Caryophylliidae</taxon>
        <taxon>Desmophyllum</taxon>
    </lineage>
</organism>
<dbReference type="Pfam" id="PF12662">
    <property type="entry name" value="cEGF"/>
    <property type="match status" value="2"/>
</dbReference>
<dbReference type="SMART" id="SM01411">
    <property type="entry name" value="Ephrin_rec_like"/>
    <property type="match status" value="4"/>
</dbReference>
<dbReference type="SMART" id="SM00607">
    <property type="entry name" value="FTP"/>
    <property type="match status" value="2"/>
</dbReference>
<evidence type="ECO:0000256" key="11">
    <source>
        <dbReference type="ARBA" id="ARBA00022782"/>
    </source>
</evidence>
<dbReference type="Pfam" id="PF00084">
    <property type="entry name" value="Sushi"/>
    <property type="match status" value="4"/>
</dbReference>
<dbReference type="CDD" id="cd23385">
    <property type="entry name" value="beta-trefoil_Ricin_MRC-like"/>
    <property type="match status" value="1"/>
</dbReference>
<dbReference type="SUPFAM" id="SSF57535">
    <property type="entry name" value="Complement control module/SCR domain"/>
    <property type="match status" value="4"/>
</dbReference>
<dbReference type="SMART" id="SM00181">
    <property type="entry name" value="EGF"/>
    <property type="match status" value="9"/>
</dbReference>
<keyword evidence="9" id="KW-0732">Signal</keyword>
<evidence type="ECO:0000256" key="12">
    <source>
        <dbReference type="ARBA" id="ARBA00022837"/>
    </source>
</evidence>
<dbReference type="Gene3D" id="2.10.50.10">
    <property type="entry name" value="Tumor Necrosis Factor Receptor, subunit A, domain 2"/>
    <property type="match status" value="3"/>
</dbReference>
<evidence type="ECO:0000256" key="2">
    <source>
        <dbReference type="ARBA" id="ARBA00004498"/>
    </source>
</evidence>
<dbReference type="InterPro" id="IPR009030">
    <property type="entry name" value="Growth_fac_rcpt_cys_sf"/>
</dbReference>
<evidence type="ECO:0000256" key="8">
    <source>
        <dbReference type="ARBA" id="ARBA00022723"/>
    </source>
</evidence>
<dbReference type="PROSITE" id="PS00010">
    <property type="entry name" value="ASX_HYDROXYL"/>
    <property type="match status" value="5"/>
</dbReference>
<dbReference type="SMART" id="SM00032">
    <property type="entry name" value="CCP"/>
    <property type="match status" value="4"/>
</dbReference>
<dbReference type="PROSITE" id="PS50026">
    <property type="entry name" value="EGF_3"/>
    <property type="match status" value="2"/>
</dbReference>
<evidence type="ECO:0000256" key="19">
    <source>
        <dbReference type="PROSITE-ProRule" id="PRU00076"/>
    </source>
</evidence>
<dbReference type="GO" id="GO:0006897">
    <property type="term" value="P:endocytosis"/>
    <property type="evidence" value="ECO:0007669"/>
    <property type="project" value="UniProtKB-KW"/>
</dbReference>
<evidence type="ECO:0000259" key="23">
    <source>
        <dbReference type="PROSITE" id="PS50825"/>
    </source>
</evidence>
<keyword evidence="12" id="KW-0106">Calcium</keyword>
<keyword evidence="16" id="KW-1015">Disulfide bond</keyword>
<dbReference type="Gene3D" id="2.20.100.10">
    <property type="entry name" value="Thrombospondin type-1 (TSP1) repeat"/>
    <property type="match status" value="5"/>
</dbReference>
<evidence type="ECO:0000313" key="26">
    <source>
        <dbReference type="Proteomes" id="UP001163046"/>
    </source>
</evidence>
<comment type="caution">
    <text evidence="25">The sequence shown here is derived from an EMBL/GenBank/DDBJ whole genome shotgun (WGS) entry which is preliminary data.</text>
</comment>
<comment type="caution">
    <text evidence="19">Lacks conserved residue(s) required for the propagation of feature annotation.</text>
</comment>
<dbReference type="Gene3D" id="2.10.70.10">
    <property type="entry name" value="Complement Module, domain 1"/>
    <property type="match status" value="4"/>
</dbReference>
<evidence type="ECO:0000256" key="6">
    <source>
        <dbReference type="ARBA" id="ARBA00022583"/>
    </source>
</evidence>
<dbReference type="Gene3D" id="2.10.25.10">
    <property type="entry name" value="Laminin"/>
    <property type="match status" value="8"/>
</dbReference>
<dbReference type="InterPro" id="IPR000152">
    <property type="entry name" value="EGF-type_Asp/Asn_hydroxyl_site"/>
</dbReference>
<protein>
    <submittedName>
        <fullName evidence="25">Uncharacterized protein</fullName>
    </submittedName>
</protein>
<dbReference type="SUPFAM" id="SSF48726">
    <property type="entry name" value="Immunoglobulin"/>
    <property type="match status" value="1"/>
</dbReference>
<dbReference type="FunFam" id="2.20.100.10:FF:000001">
    <property type="entry name" value="semaphorin-5A isoform X1"/>
    <property type="match status" value="1"/>
</dbReference>
<dbReference type="OrthoDB" id="547680at2759"/>
<dbReference type="EMBL" id="MU826351">
    <property type="protein sequence ID" value="KAJ7381187.1"/>
    <property type="molecule type" value="Genomic_DNA"/>
</dbReference>
<evidence type="ECO:0000256" key="14">
    <source>
        <dbReference type="ARBA" id="ARBA00022989"/>
    </source>
</evidence>
<dbReference type="InterPro" id="IPR036383">
    <property type="entry name" value="TSP1_rpt_sf"/>
</dbReference>
<feature type="domain" description="Sushi" evidence="24">
    <location>
        <begin position="4092"/>
        <end position="4157"/>
    </location>
</feature>
<dbReference type="FunFam" id="2.20.100.10:FF:000021">
    <property type="entry name" value="semaphorin-5B isoform X1"/>
    <property type="match status" value="1"/>
</dbReference>
<evidence type="ECO:0000256" key="3">
    <source>
        <dbReference type="ARBA" id="ARBA00006127"/>
    </source>
</evidence>
<dbReference type="SUPFAM" id="SSF50370">
    <property type="entry name" value="Ricin B-like lectins"/>
    <property type="match status" value="4"/>
</dbReference>
<evidence type="ECO:0000256" key="18">
    <source>
        <dbReference type="ARBA" id="ARBA00023180"/>
    </source>
</evidence>
<dbReference type="SMART" id="SM00179">
    <property type="entry name" value="EGF_CA"/>
    <property type="match status" value="6"/>
</dbReference>
<evidence type="ECO:0000256" key="13">
    <source>
        <dbReference type="ARBA" id="ARBA00022902"/>
    </source>
</evidence>
<evidence type="ECO:0000256" key="10">
    <source>
        <dbReference type="ARBA" id="ARBA00022737"/>
    </source>
</evidence>
<keyword evidence="8" id="KW-0479">Metal-binding</keyword>
<dbReference type="SUPFAM" id="SSF82895">
    <property type="entry name" value="TSP-1 type 1 repeat"/>
    <property type="match status" value="5"/>
</dbReference>
<dbReference type="FunFam" id="2.10.25.10:FF:000009">
    <property type="entry name" value="Low-density lipoprotein receptor isoform 1"/>
    <property type="match status" value="2"/>
</dbReference>
<feature type="domain" description="EGF-like" evidence="22">
    <location>
        <begin position="1489"/>
        <end position="1533"/>
    </location>
</feature>
<dbReference type="InterPro" id="IPR052235">
    <property type="entry name" value="Nephronectin_domain"/>
</dbReference>
<keyword evidence="14" id="KW-1133">Transmembrane helix</keyword>
<dbReference type="CDD" id="cd23417">
    <property type="entry name" value="beta-trefoil_Ricin_MytiLec-like"/>
    <property type="match status" value="2"/>
</dbReference>
<dbReference type="Pfam" id="PF07699">
    <property type="entry name" value="Ephrin_rec_like"/>
    <property type="match status" value="3"/>
</dbReference>
<evidence type="ECO:0000256" key="7">
    <source>
        <dbReference type="ARBA" id="ARBA00022692"/>
    </source>
</evidence>
<evidence type="ECO:0000256" key="17">
    <source>
        <dbReference type="ARBA" id="ARBA00023170"/>
    </source>
</evidence>
<dbReference type="Pfam" id="PF02494">
    <property type="entry name" value="HYR"/>
    <property type="match status" value="4"/>
</dbReference>
<evidence type="ECO:0000256" key="21">
    <source>
        <dbReference type="SAM" id="MobiDB-lite"/>
    </source>
</evidence>
<dbReference type="InterPro" id="IPR049883">
    <property type="entry name" value="NOTCH1_EGF-like"/>
</dbReference>
<dbReference type="InterPro" id="IPR000436">
    <property type="entry name" value="Sushi_SCR_CCP_dom"/>
</dbReference>
<dbReference type="InterPro" id="IPR026823">
    <property type="entry name" value="cEGF"/>
</dbReference>
<keyword evidence="5 19" id="KW-0245">EGF-like domain</keyword>
<evidence type="ECO:0000256" key="16">
    <source>
        <dbReference type="ARBA" id="ARBA00023157"/>
    </source>
</evidence>
<dbReference type="InterPro" id="IPR008979">
    <property type="entry name" value="Galactose-bd-like_sf"/>
</dbReference>
<evidence type="ECO:0000256" key="5">
    <source>
        <dbReference type="ARBA" id="ARBA00022536"/>
    </source>
</evidence>
<dbReference type="Gene3D" id="2.80.10.50">
    <property type="match status" value="4"/>
</dbReference>
<dbReference type="FunFam" id="2.20.100.10:FF:000002">
    <property type="entry name" value="Unc-5 netrin receptor C"/>
    <property type="match status" value="1"/>
</dbReference>
<dbReference type="InterPro" id="IPR000884">
    <property type="entry name" value="TSP1_rpt"/>
</dbReference>
<feature type="domain" description="Sushi" evidence="24">
    <location>
        <begin position="4158"/>
        <end position="4221"/>
    </location>
</feature>
<dbReference type="CDD" id="cd00054">
    <property type="entry name" value="EGF_CA"/>
    <property type="match status" value="4"/>
</dbReference>
<dbReference type="Pfam" id="PF07645">
    <property type="entry name" value="EGF_CA"/>
    <property type="match status" value="2"/>
</dbReference>
<dbReference type="SMART" id="SM00209">
    <property type="entry name" value="TSP1"/>
    <property type="match status" value="5"/>
</dbReference>
<keyword evidence="7" id="KW-0812">Transmembrane</keyword>
<dbReference type="PANTHER" id="PTHR24050:SF27">
    <property type="entry name" value="FIBRILLIN-1"/>
    <property type="match status" value="1"/>
</dbReference>
<dbReference type="Gene3D" id="2.60.120.260">
    <property type="entry name" value="Galactose-binding domain-like"/>
    <property type="match status" value="2"/>
</dbReference>
<dbReference type="Gene3D" id="2.60.40.10">
    <property type="entry name" value="Immunoglobulins"/>
    <property type="match status" value="1"/>
</dbReference>
<dbReference type="PANTHER" id="PTHR24050">
    <property type="entry name" value="PA14 DOMAIN-CONTAINING PROTEIN"/>
    <property type="match status" value="1"/>
</dbReference>
<feature type="compositionally biased region" description="Polar residues" evidence="21">
    <location>
        <begin position="2376"/>
        <end position="2393"/>
    </location>
</feature>
<dbReference type="InterPro" id="IPR018097">
    <property type="entry name" value="EGF_Ca-bd_CS"/>
</dbReference>
<accession>A0A9W9ZGB6</accession>
<dbReference type="PROSITE" id="PS50092">
    <property type="entry name" value="TSP1"/>
    <property type="match status" value="5"/>
</dbReference>
<keyword evidence="26" id="KW-1185">Reference proteome</keyword>
<dbReference type="SUPFAM" id="SSF57196">
    <property type="entry name" value="EGF/Laminin"/>
    <property type="match status" value="2"/>
</dbReference>
<keyword evidence="11" id="KW-0221">Differentiation</keyword>
<dbReference type="GO" id="GO:0005509">
    <property type="term" value="F:calcium ion binding"/>
    <property type="evidence" value="ECO:0007669"/>
    <property type="project" value="InterPro"/>
</dbReference>
<dbReference type="PROSITE" id="PS01186">
    <property type="entry name" value="EGF_2"/>
    <property type="match status" value="4"/>
</dbReference>
<dbReference type="InterPro" id="IPR035992">
    <property type="entry name" value="Ricin_B-like_lectins"/>
</dbReference>
<feature type="domain" description="Sushi" evidence="24">
    <location>
        <begin position="1618"/>
        <end position="1683"/>
    </location>
</feature>
<dbReference type="InterPro" id="IPR006585">
    <property type="entry name" value="FTP1"/>
</dbReference>
<dbReference type="SUPFAM" id="SSF57184">
    <property type="entry name" value="Growth factor receptor domain"/>
    <property type="match status" value="4"/>
</dbReference>
<dbReference type="Pfam" id="PF22633">
    <property type="entry name" value="F5_F8_type_C_2"/>
    <property type="match status" value="2"/>
</dbReference>
<evidence type="ECO:0000256" key="1">
    <source>
        <dbReference type="ARBA" id="ARBA00004479"/>
    </source>
</evidence>
<feature type="region of interest" description="Disordered" evidence="21">
    <location>
        <begin position="2372"/>
        <end position="2393"/>
    </location>
</feature>
<dbReference type="InterPro" id="IPR013783">
    <property type="entry name" value="Ig-like_fold"/>
</dbReference>
<evidence type="ECO:0000256" key="15">
    <source>
        <dbReference type="ARBA" id="ARBA00023136"/>
    </source>
</evidence>
<dbReference type="Pfam" id="PF00090">
    <property type="entry name" value="TSP_1"/>
    <property type="match status" value="5"/>
</dbReference>
<dbReference type="Proteomes" id="UP001163046">
    <property type="component" value="Unassembled WGS sequence"/>
</dbReference>
<dbReference type="InterPro" id="IPR000772">
    <property type="entry name" value="Ricin_B_lectin"/>
</dbReference>
<dbReference type="GO" id="GO:0030154">
    <property type="term" value="P:cell differentiation"/>
    <property type="evidence" value="ECO:0007669"/>
    <property type="project" value="UniProtKB-KW"/>
</dbReference>
<gene>
    <name evidence="25" type="ORF">OS493_004787</name>
</gene>
<evidence type="ECO:0000256" key="20">
    <source>
        <dbReference type="PROSITE-ProRule" id="PRU00302"/>
    </source>
</evidence>
<feature type="domain" description="HYR" evidence="23">
    <location>
        <begin position="1828"/>
        <end position="1909"/>
    </location>
</feature>
<keyword evidence="6" id="KW-0254">Endocytosis</keyword>
<dbReference type="GO" id="GO:0016020">
    <property type="term" value="C:membrane"/>
    <property type="evidence" value="ECO:0007669"/>
    <property type="project" value="UniProtKB-SubCell"/>
</dbReference>
<dbReference type="PROSITE" id="PS01187">
    <property type="entry name" value="EGF_CA"/>
    <property type="match status" value="2"/>
</dbReference>
<dbReference type="InterPro" id="IPR036179">
    <property type="entry name" value="Ig-like_dom_sf"/>
</dbReference>
<dbReference type="SUPFAM" id="SSF49785">
    <property type="entry name" value="Galactose-binding domain-like"/>
    <property type="match status" value="2"/>
</dbReference>
<feature type="domain" description="Sushi" evidence="24">
    <location>
        <begin position="1684"/>
        <end position="1747"/>
    </location>
</feature>
<keyword evidence="17" id="KW-0675">Receptor</keyword>
<comment type="similarity">
    <text evidence="3">Belongs to the fibulin family.</text>
</comment>
<keyword evidence="4" id="KW-0272">Extracellular matrix</keyword>
<dbReference type="InterPro" id="IPR035976">
    <property type="entry name" value="Sushi/SCR/CCP_sf"/>
</dbReference>
<feature type="domain" description="HYR" evidence="23">
    <location>
        <begin position="4302"/>
        <end position="4383"/>
    </location>
</feature>
<dbReference type="FunFam" id="2.10.50.10:FF:000032">
    <property type="entry name" value="Uncharacterized protein, isoform A"/>
    <property type="match status" value="1"/>
</dbReference>
<reference evidence="25" key="1">
    <citation type="submission" date="2023-01" db="EMBL/GenBank/DDBJ databases">
        <title>Genome assembly of the deep-sea coral Lophelia pertusa.</title>
        <authorList>
            <person name="Herrera S."/>
            <person name="Cordes E."/>
        </authorList>
    </citation>
    <scope>NUCLEOTIDE SEQUENCE</scope>
    <source>
        <strain evidence="25">USNM1676648</strain>
        <tissue evidence="25">Polyp</tissue>
    </source>
</reference>
<dbReference type="GO" id="GO:0007399">
    <property type="term" value="P:nervous system development"/>
    <property type="evidence" value="ECO:0007669"/>
    <property type="project" value="UniProtKB-KW"/>
</dbReference>
<keyword evidence="4" id="KW-0964">Secreted</keyword>
<keyword evidence="13" id="KW-0524">Neurogenesis</keyword>
<dbReference type="CDD" id="cd00033">
    <property type="entry name" value="CCP"/>
    <property type="match status" value="4"/>
</dbReference>
<dbReference type="InterPro" id="IPR011641">
    <property type="entry name" value="Tyr-kin_ephrin_A/B_rcpt-like"/>
</dbReference>
<evidence type="ECO:0000259" key="24">
    <source>
        <dbReference type="PROSITE" id="PS50923"/>
    </source>
</evidence>
<keyword evidence="10" id="KW-0677">Repeat</keyword>
<dbReference type="InterPro" id="IPR003410">
    <property type="entry name" value="HYR_dom"/>
</dbReference>
<dbReference type="InterPro" id="IPR001881">
    <property type="entry name" value="EGF-like_Ca-bd_dom"/>
</dbReference>
<comment type="subcellular location">
    <subcellularLocation>
        <location evidence="1">Membrane</location>
        <topology evidence="1">Single-pass type I membrane protein</topology>
    </subcellularLocation>
    <subcellularLocation>
        <location evidence="2">Secreted</location>
        <location evidence="2">Extracellular space</location>
        <location evidence="2">Extracellular matrix</location>
    </subcellularLocation>
</comment>